<gene>
    <name evidence="1" type="ORF">FJ651_10505</name>
</gene>
<proteinExistence type="predicted"/>
<sequence length="359" mass="41646">MTAIKIARNSVSNFNLINFFLAFIWFSQITGQPMRDYDKDMQQKHADLKGYDPQYRVNYFENIIIKSFITTNESNFQFRSLTNNEVIDLIPAGQYLLGLSLDYKWIAIEASFSPDFLQSNVVQNSSATSYSVSLNFFYSDQWRQELRLLYNQGFVNRNRDSNSLIIDQNLLNSTTLTMLQGSTFYIANNNFSYRAHYAQTERQLTSAGSFIPTLRYAYSVVNPNLPPQSTGTATDFESVDITAQLGYLHTFVTSQKWYLTLGVFAGLGYNHAAYEITNGNDLTFNNTIFAVEPEFGMGYNDYRWFFGISGNWRNFNHTNNEAGQFSRQQAYFLMHLGYRFNDNKPMRQFFGWFEEHLGF</sequence>
<dbReference type="AlphaFoldDB" id="A0A506PJF8"/>
<dbReference type="Proteomes" id="UP000317332">
    <property type="component" value="Unassembled WGS sequence"/>
</dbReference>
<dbReference type="RefSeq" id="WP_140990467.1">
    <property type="nucleotide sequence ID" value="NZ_VHIQ01000004.1"/>
</dbReference>
<evidence type="ECO:0000313" key="2">
    <source>
        <dbReference type="Proteomes" id="UP000317332"/>
    </source>
</evidence>
<accession>A0A506PJF8</accession>
<dbReference type="OrthoDB" id="669053at2"/>
<dbReference type="InterPro" id="IPR025535">
    <property type="entry name" value="DUF4421"/>
</dbReference>
<organism evidence="1 2">
    <name type="scientific">Paucihalobacter ruber</name>
    <dbReference type="NCBI Taxonomy" id="2567861"/>
    <lineage>
        <taxon>Bacteria</taxon>
        <taxon>Pseudomonadati</taxon>
        <taxon>Bacteroidota</taxon>
        <taxon>Flavobacteriia</taxon>
        <taxon>Flavobacteriales</taxon>
        <taxon>Flavobacteriaceae</taxon>
        <taxon>Paucihalobacter</taxon>
    </lineage>
</organism>
<keyword evidence="2" id="KW-1185">Reference proteome</keyword>
<reference evidence="1 2" key="1">
    <citation type="submission" date="2019-06" db="EMBL/GenBank/DDBJ databases">
        <title>Flavobacteriaceae Paucihalobacterium erythroidium CWB-1, complete genome.</title>
        <authorList>
            <person name="Wu S."/>
        </authorList>
    </citation>
    <scope>NUCLEOTIDE SEQUENCE [LARGE SCALE GENOMIC DNA]</scope>
    <source>
        <strain evidence="1 2">CWB-1</strain>
    </source>
</reference>
<evidence type="ECO:0000313" key="1">
    <source>
        <dbReference type="EMBL" id="TPV33505.1"/>
    </source>
</evidence>
<name>A0A506PJF8_9FLAO</name>
<dbReference type="Pfam" id="PF14391">
    <property type="entry name" value="DUF4421"/>
    <property type="match status" value="1"/>
</dbReference>
<dbReference type="EMBL" id="VHIQ01000004">
    <property type="protein sequence ID" value="TPV33505.1"/>
    <property type="molecule type" value="Genomic_DNA"/>
</dbReference>
<comment type="caution">
    <text evidence="1">The sequence shown here is derived from an EMBL/GenBank/DDBJ whole genome shotgun (WGS) entry which is preliminary data.</text>
</comment>
<protein>
    <submittedName>
        <fullName evidence="1">DUF4421 domain-containing protein</fullName>
    </submittedName>
</protein>